<proteinExistence type="predicted"/>
<accession>A0ACD1I522</accession>
<name>A0ACD1I522_9EURO</name>
<evidence type="ECO:0000313" key="1">
    <source>
        <dbReference type="EMBL" id="RAK85155.1"/>
    </source>
</evidence>
<dbReference type="Proteomes" id="UP000249748">
    <property type="component" value="Unassembled WGS sequence"/>
</dbReference>
<gene>
    <name evidence="1" type="ORF">BO79DRAFT_273957</name>
</gene>
<sequence length="80" mass="8953">MIASRTHPATIGPRACRSQRAMELSWSRQWAVTRPLHLSSQGHADPNPRVPRRSRRLLFRPALATLASCCCFPAIDSTTQ</sequence>
<keyword evidence="2" id="KW-1185">Reference proteome</keyword>
<protein>
    <submittedName>
        <fullName evidence="1">Uncharacterized protein</fullName>
    </submittedName>
</protein>
<evidence type="ECO:0000313" key="2">
    <source>
        <dbReference type="Proteomes" id="UP000249748"/>
    </source>
</evidence>
<dbReference type="EMBL" id="KZ824568">
    <property type="protein sequence ID" value="RAK85155.1"/>
    <property type="molecule type" value="Genomic_DNA"/>
</dbReference>
<reference evidence="1" key="1">
    <citation type="submission" date="2018-02" db="EMBL/GenBank/DDBJ databases">
        <title>The genomes of Aspergillus section Nigri reveals drivers in fungal speciation.</title>
        <authorList>
            <consortium name="DOE Joint Genome Institute"/>
            <person name="Vesth T.C."/>
            <person name="Nybo J."/>
            <person name="Theobald S."/>
            <person name="Brandl J."/>
            <person name="Frisvad J.C."/>
            <person name="Nielsen K.F."/>
            <person name="Lyhne E.K."/>
            <person name="Kogle M.E."/>
            <person name="Kuo A."/>
            <person name="Riley R."/>
            <person name="Clum A."/>
            <person name="Nolan M."/>
            <person name="Lipzen A."/>
            <person name="Salamov A."/>
            <person name="Henrissat B."/>
            <person name="Wiebenga A."/>
            <person name="De vries R.P."/>
            <person name="Grigoriev I.V."/>
            <person name="Mortensen U.H."/>
            <person name="Andersen M.R."/>
            <person name="Baker S.E."/>
        </authorList>
    </citation>
    <scope>NUCLEOTIDE SEQUENCE</scope>
    <source>
        <strain evidence="1">CBS 115574</strain>
    </source>
</reference>
<organism evidence="1 2">
    <name type="scientific">Aspergillus costaricaensis CBS 115574</name>
    <dbReference type="NCBI Taxonomy" id="1448317"/>
    <lineage>
        <taxon>Eukaryota</taxon>
        <taxon>Fungi</taxon>
        <taxon>Dikarya</taxon>
        <taxon>Ascomycota</taxon>
        <taxon>Pezizomycotina</taxon>
        <taxon>Eurotiomycetes</taxon>
        <taxon>Eurotiomycetidae</taxon>
        <taxon>Eurotiales</taxon>
        <taxon>Aspergillaceae</taxon>
        <taxon>Aspergillus</taxon>
        <taxon>Aspergillus subgen. Circumdati</taxon>
    </lineage>
</organism>